<evidence type="ECO:0000256" key="5">
    <source>
        <dbReference type="ARBA" id="ARBA00022490"/>
    </source>
</evidence>
<proteinExistence type="inferred from homology"/>
<keyword evidence="7" id="KW-0808">Transferase</keyword>
<dbReference type="InterPro" id="IPR027573">
    <property type="entry name" value="Methyltran_FxLD"/>
</dbReference>
<evidence type="ECO:0000313" key="13">
    <source>
        <dbReference type="Proteomes" id="UP001501676"/>
    </source>
</evidence>
<organism evidence="12 13">
    <name type="scientific">Cryptosporangium minutisporangium</name>
    <dbReference type="NCBI Taxonomy" id="113569"/>
    <lineage>
        <taxon>Bacteria</taxon>
        <taxon>Bacillati</taxon>
        <taxon>Actinomycetota</taxon>
        <taxon>Actinomycetes</taxon>
        <taxon>Cryptosporangiales</taxon>
        <taxon>Cryptosporangiaceae</taxon>
        <taxon>Cryptosporangium</taxon>
    </lineage>
</organism>
<comment type="subcellular location">
    <subcellularLocation>
        <location evidence="1">Cytoplasm</location>
    </subcellularLocation>
</comment>
<keyword evidence="8" id="KW-0949">S-adenosyl-L-methionine</keyword>
<dbReference type="Pfam" id="PF01135">
    <property type="entry name" value="PCMT"/>
    <property type="match status" value="1"/>
</dbReference>
<dbReference type="CDD" id="cd02440">
    <property type="entry name" value="AdoMet_MTases"/>
    <property type="match status" value="1"/>
</dbReference>
<dbReference type="PANTHER" id="PTHR11579:SF0">
    <property type="entry name" value="PROTEIN-L-ISOASPARTATE(D-ASPARTATE) O-METHYLTRANSFERASE"/>
    <property type="match status" value="1"/>
</dbReference>
<dbReference type="EMBL" id="BAAAYN010000024">
    <property type="protein sequence ID" value="GAA3389160.1"/>
    <property type="molecule type" value="Genomic_DNA"/>
</dbReference>
<keyword evidence="5" id="KW-0963">Cytoplasm</keyword>
<evidence type="ECO:0000313" key="12">
    <source>
        <dbReference type="EMBL" id="GAA3389160.1"/>
    </source>
</evidence>
<dbReference type="InterPro" id="IPR000682">
    <property type="entry name" value="PCMT"/>
</dbReference>
<evidence type="ECO:0000256" key="7">
    <source>
        <dbReference type="ARBA" id="ARBA00022679"/>
    </source>
</evidence>
<comment type="similarity">
    <text evidence="2">Belongs to the methyltransferase superfamily. L-isoaspartyl/D-aspartyl protein methyltransferase family.</text>
</comment>
<evidence type="ECO:0000256" key="8">
    <source>
        <dbReference type="ARBA" id="ARBA00022691"/>
    </source>
</evidence>
<comment type="caution">
    <text evidence="12">The sequence shown here is derived from an EMBL/GenBank/DDBJ whole genome shotgun (WGS) entry which is preliminary data.</text>
</comment>
<reference evidence="13" key="1">
    <citation type="journal article" date="2019" name="Int. J. Syst. Evol. Microbiol.">
        <title>The Global Catalogue of Microorganisms (GCM) 10K type strain sequencing project: providing services to taxonomists for standard genome sequencing and annotation.</title>
        <authorList>
            <consortium name="The Broad Institute Genomics Platform"/>
            <consortium name="The Broad Institute Genome Sequencing Center for Infectious Disease"/>
            <person name="Wu L."/>
            <person name="Ma J."/>
        </authorList>
    </citation>
    <scope>NUCLEOTIDE SEQUENCE [LARGE SCALE GENOMIC DNA]</scope>
    <source>
        <strain evidence="13">JCM 9458</strain>
    </source>
</reference>
<dbReference type="Proteomes" id="UP001501676">
    <property type="component" value="Unassembled WGS sequence"/>
</dbReference>
<evidence type="ECO:0000256" key="4">
    <source>
        <dbReference type="ARBA" id="ARBA00013346"/>
    </source>
</evidence>
<dbReference type="EC" id="2.1.1.77" evidence="3"/>
<keyword evidence="6" id="KW-0489">Methyltransferase</keyword>
<accession>A0ABP6T1C4</accession>
<dbReference type="Gene3D" id="3.40.50.150">
    <property type="entry name" value="Vaccinia Virus protein VP39"/>
    <property type="match status" value="1"/>
</dbReference>
<evidence type="ECO:0000256" key="1">
    <source>
        <dbReference type="ARBA" id="ARBA00004496"/>
    </source>
</evidence>
<name>A0ABP6T1C4_9ACTN</name>
<gene>
    <name evidence="12" type="ORF">GCM10020369_38200</name>
</gene>
<evidence type="ECO:0000256" key="10">
    <source>
        <dbReference type="ARBA" id="ARBA00031323"/>
    </source>
</evidence>
<evidence type="ECO:0000256" key="3">
    <source>
        <dbReference type="ARBA" id="ARBA00011890"/>
    </source>
</evidence>
<dbReference type="PROSITE" id="PS01279">
    <property type="entry name" value="PCMT"/>
    <property type="match status" value="1"/>
</dbReference>
<evidence type="ECO:0000256" key="9">
    <source>
        <dbReference type="ARBA" id="ARBA00030757"/>
    </source>
</evidence>
<dbReference type="PANTHER" id="PTHR11579">
    <property type="entry name" value="PROTEIN-L-ISOASPARTATE O-METHYLTRANSFERASE"/>
    <property type="match status" value="1"/>
</dbReference>
<sequence length="411" mass="44114">MPTADEPGPDALRRKLVAAIDDWRAELFAPVDPAVRAAMLTIPREVFVPGIPLADAYDEHSAVVTKRDAHGIAISSVSAPSIVAMMLTQLDVRPGHRVLEIGSGGYNAALLRELVGPDGRVTSADVDPDVVERARRCLAAIGCTDVEVVQADGEFGVPDGAPYDRIVVTVEAADTPPAWVAQLVDGGRLVVPLRLCGLTRSVAFDRVGRTLVSRGYELCGFVRMRGAGERRELRVSLDGDDVYLVLDDGQHADAAALRTALRRPRVERPTGVVVGPEEPYVEHLDLWLATTLRGFCLLTASERAVERGLAYPTWAGGGTPAITRGGTFAYRSWRRQAAGGAELSVLAHGPDAAELAEEFAEPHRVWGRDRRTAPPARIVVHPAGTPDAELPAGFVLDRPHTRTVISWPDAG</sequence>
<dbReference type="NCBIfam" id="TIGR04364">
    <property type="entry name" value="methyltran_FxLD"/>
    <property type="match status" value="1"/>
</dbReference>
<evidence type="ECO:0000256" key="6">
    <source>
        <dbReference type="ARBA" id="ARBA00022603"/>
    </source>
</evidence>
<evidence type="ECO:0000256" key="2">
    <source>
        <dbReference type="ARBA" id="ARBA00005369"/>
    </source>
</evidence>
<dbReference type="InterPro" id="IPR029063">
    <property type="entry name" value="SAM-dependent_MTases_sf"/>
</dbReference>
<protein>
    <recommendedName>
        <fullName evidence="4">Protein-L-isoaspartate O-methyltransferase</fullName>
        <ecNumber evidence="3">2.1.1.77</ecNumber>
    </recommendedName>
    <alternativeName>
        <fullName evidence="11">L-isoaspartyl protein carboxyl methyltransferase</fullName>
    </alternativeName>
    <alternativeName>
        <fullName evidence="9">Protein L-isoaspartyl methyltransferase</fullName>
    </alternativeName>
    <alternativeName>
        <fullName evidence="10">Protein-beta-aspartate methyltransferase</fullName>
    </alternativeName>
</protein>
<evidence type="ECO:0000256" key="11">
    <source>
        <dbReference type="ARBA" id="ARBA00031350"/>
    </source>
</evidence>
<keyword evidence="13" id="KW-1185">Reference proteome</keyword>
<dbReference type="RefSeq" id="WP_345729502.1">
    <property type="nucleotide sequence ID" value="NZ_BAAAYN010000024.1"/>
</dbReference>
<dbReference type="SUPFAM" id="SSF53335">
    <property type="entry name" value="S-adenosyl-L-methionine-dependent methyltransferases"/>
    <property type="match status" value="1"/>
</dbReference>